<comment type="caution">
    <text evidence="5">The sequence shown here is derived from an EMBL/GenBank/DDBJ whole genome shotgun (WGS) entry which is preliminary data.</text>
</comment>
<keyword evidence="4" id="KW-0539">Nucleus</keyword>
<accession>A0A9P4JV85</accession>
<dbReference type="GO" id="GO:0016433">
    <property type="term" value="F:rRNA (adenine) methyltransferase activity"/>
    <property type="evidence" value="ECO:0007669"/>
    <property type="project" value="UniProtKB-UniRule"/>
</dbReference>
<comment type="similarity">
    <text evidence="4">Belongs to the BMT2 family.</text>
</comment>
<keyword evidence="6" id="KW-1185">Reference proteome</keyword>
<evidence type="ECO:0000256" key="2">
    <source>
        <dbReference type="ARBA" id="ARBA00022679"/>
    </source>
</evidence>
<evidence type="ECO:0000313" key="6">
    <source>
        <dbReference type="Proteomes" id="UP000799536"/>
    </source>
</evidence>
<evidence type="ECO:0000313" key="5">
    <source>
        <dbReference type="EMBL" id="KAF2205780.1"/>
    </source>
</evidence>
<dbReference type="HAMAP" id="MF_03044">
    <property type="entry name" value="BMT2"/>
    <property type="match status" value="1"/>
</dbReference>
<organism evidence="5 6">
    <name type="scientific">Delitschia confertaspora ATCC 74209</name>
    <dbReference type="NCBI Taxonomy" id="1513339"/>
    <lineage>
        <taxon>Eukaryota</taxon>
        <taxon>Fungi</taxon>
        <taxon>Dikarya</taxon>
        <taxon>Ascomycota</taxon>
        <taxon>Pezizomycotina</taxon>
        <taxon>Dothideomycetes</taxon>
        <taxon>Pleosporomycetidae</taxon>
        <taxon>Pleosporales</taxon>
        <taxon>Delitschiaceae</taxon>
        <taxon>Delitschia</taxon>
    </lineage>
</organism>
<dbReference type="OrthoDB" id="5954793at2759"/>
<evidence type="ECO:0000256" key="3">
    <source>
        <dbReference type="ARBA" id="ARBA00022691"/>
    </source>
</evidence>
<protein>
    <recommendedName>
        <fullName evidence="4">25S rRNA adenine-N(1) methyltransferase</fullName>
        <ecNumber evidence="4">2.1.1.-</ecNumber>
    </recommendedName>
</protein>
<dbReference type="InterPro" id="IPR021867">
    <property type="entry name" value="Bmt2/SAMTOR"/>
</dbReference>
<comment type="function">
    <text evidence="4">S-adenosyl-L-methionine-dependent methyltransferase that specifically methylates the N(1) position of an adenine present in helix 65 in 25S rRNA.</text>
</comment>
<dbReference type="Proteomes" id="UP000799536">
    <property type="component" value="Unassembled WGS sequence"/>
</dbReference>
<comment type="subcellular location">
    <subcellularLocation>
        <location evidence="4">Nucleus</location>
        <location evidence="4">Nucleolus</location>
    </subcellularLocation>
</comment>
<dbReference type="PANTHER" id="PTHR21008:SF1">
    <property type="entry name" value="25S RRNA (ADENINE(2142)-N(1))-METHYLTRANSFERASE"/>
    <property type="match status" value="1"/>
</dbReference>
<proteinExistence type="inferred from homology"/>
<dbReference type="AlphaFoldDB" id="A0A9P4JV85"/>
<keyword evidence="3 4" id="KW-0949">S-adenosyl-L-methionine</keyword>
<keyword evidence="1 4" id="KW-0489">Methyltransferase</keyword>
<reference evidence="5" key="1">
    <citation type="journal article" date="2020" name="Stud. Mycol.">
        <title>101 Dothideomycetes genomes: a test case for predicting lifestyles and emergence of pathogens.</title>
        <authorList>
            <person name="Haridas S."/>
            <person name="Albert R."/>
            <person name="Binder M."/>
            <person name="Bloem J."/>
            <person name="Labutti K."/>
            <person name="Salamov A."/>
            <person name="Andreopoulos B."/>
            <person name="Baker S."/>
            <person name="Barry K."/>
            <person name="Bills G."/>
            <person name="Bluhm B."/>
            <person name="Cannon C."/>
            <person name="Castanera R."/>
            <person name="Culley D."/>
            <person name="Daum C."/>
            <person name="Ezra D."/>
            <person name="Gonzalez J."/>
            <person name="Henrissat B."/>
            <person name="Kuo A."/>
            <person name="Liang C."/>
            <person name="Lipzen A."/>
            <person name="Lutzoni F."/>
            <person name="Magnuson J."/>
            <person name="Mondo S."/>
            <person name="Nolan M."/>
            <person name="Ohm R."/>
            <person name="Pangilinan J."/>
            <person name="Park H.-J."/>
            <person name="Ramirez L."/>
            <person name="Alfaro M."/>
            <person name="Sun H."/>
            <person name="Tritt A."/>
            <person name="Yoshinaga Y."/>
            <person name="Zwiers L.-H."/>
            <person name="Turgeon B."/>
            <person name="Goodwin S."/>
            <person name="Spatafora J."/>
            <person name="Crous P."/>
            <person name="Grigoriev I."/>
        </authorList>
    </citation>
    <scope>NUCLEOTIDE SEQUENCE</scope>
    <source>
        <strain evidence="5">ATCC 74209</strain>
    </source>
</reference>
<dbReference type="SUPFAM" id="SSF53335">
    <property type="entry name" value="S-adenosyl-L-methionine-dependent methyltransferases"/>
    <property type="match status" value="1"/>
</dbReference>
<dbReference type="PANTHER" id="PTHR21008">
    <property type="entry name" value="S-ADENOSYLMETHIONINE SENSOR UPSTREAM OF MTORC1-RELATED"/>
    <property type="match status" value="1"/>
</dbReference>
<dbReference type="EC" id="2.1.1.-" evidence="4"/>
<evidence type="ECO:0000256" key="4">
    <source>
        <dbReference type="HAMAP-Rule" id="MF_03044"/>
    </source>
</evidence>
<feature type="binding site" evidence="4">
    <location>
        <position position="124"/>
    </location>
    <ligand>
        <name>S-adenosyl-L-methionine</name>
        <dbReference type="ChEBI" id="CHEBI:59789"/>
    </ligand>
</feature>
<dbReference type="InterPro" id="IPR029063">
    <property type="entry name" value="SAM-dependent_MTases_sf"/>
</dbReference>
<dbReference type="EMBL" id="ML993849">
    <property type="protein sequence ID" value="KAF2205780.1"/>
    <property type="molecule type" value="Genomic_DNA"/>
</dbReference>
<dbReference type="Pfam" id="PF11968">
    <property type="entry name" value="Bmt2"/>
    <property type="match status" value="1"/>
</dbReference>
<keyword evidence="2 4" id="KW-0808">Transferase</keyword>
<feature type="binding site" evidence="4">
    <location>
        <position position="145"/>
    </location>
    <ligand>
        <name>S-adenosyl-L-methionine</name>
        <dbReference type="ChEBI" id="CHEBI:59789"/>
    </ligand>
</feature>
<sequence length="292" mass="32744">MAVKKRKKALSSGRPPVVTKLQNAKSMTSKTSRTIINTHHRLQKEKAIAIKAGDIPKAEQIEKQIEVNGGLKTYQAASIQGQAATRGGDSSKLLVQWLQEAGIIKKKAEKTALPQSVFRVLEVGALSTTNEISKYPQIMDVTRIDLNSQAPGIQQQDFMERPLPKGPEEMFDIISLSLVLNYVPTPHGRGDMLRRLCHFLRCQTDGSKGENGVLPALFFVLPLHCVTNSRYMDEERLMEIMASLGFVLCQRKTSLKLCYYLYRWNGKSSGTKWPRKQVRNGPGMNNFCIILK</sequence>
<gene>
    <name evidence="5" type="ORF">GQ43DRAFT_459624</name>
</gene>
<name>A0A9P4JV85_9PLEO</name>
<evidence type="ECO:0000256" key="1">
    <source>
        <dbReference type="ARBA" id="ARBA00022603"/>
    </source>
</evidence>
<dbReference type="GO" id="GO:0005730">
    <property type="term" value="C:nucleolus"/>
    <property type="evidence" value="ECO:0007669"/>
    <property type="project" value="UniProtKB-SubCell"/>
</dbReference>